<keyword evidence="3 7" id="KW-0812">Transmembrane</keyword>
<dbReference type="SUPFAM" id="SSF144091">
    <property type="entry name" value="Rhomboid-like"/>
    <property type="match status" value="1"/>
</dbReference>
<dbReference type="Pfam" id="PF01694">
    <property type="entry name" value="Rhomboid"/>
    <property type="match status" value="1"/>
</dbReference>
<feature type="transmembrane region" description="Helical" evidence="7">
    <location>
        <begin position="95"/>
        <end position="114"/>
    </location>
</feature>
<comment type="subcellular location">
    <subcellularLocation>
        <location evidence="1">Membrane</location>
        <topology evidence="1">Multi-pass membrane protein</topology>
    </subcellularLocation>
</comment>
<gene>
    <name evidence="9" type="ORF">S06H3_14006</name>
</gene>
<dbReference type="InterPro" id="IPR035952">
    <property type="entry name" value="Rhomboid-like_sf"/>
</dbReference>
<comment type="caution">
    <text evidence="9">The sequence shown here is derived from an EMBL/GenBank/DDBJ whole genome shotgun (WGS) entry which is preliminary data.</text>
</comment>
<organism evidence="9">
    <name type="scientific">marine sediment metagenome</name>
    <dbReference type="NCBI Taxonomy" id="412755"/>
    <lineage>
        <taxon>unclassified sequences</taxon>
        <taxon>metagenomes</taxon>
        <taxon>ecological metagenomes</taxon>
    </lineage>
</organism>
<evidence type="ECO:0000256" key="4">
    <source>
        <dbReference type="ARBA" id="ARBA00022801"/>
    </source>
</evidence>
<feature type="transmembrane region" description="Helical" evidence="7">
    <location>
        <begin position="20"/>
        <end position="37"/>
    </location>
</feature>
<dbReference type="Gene3D" id="1.20.1540.10">
    <property type="entry name" value="Rhomboid-like"/>
    <property type="match status" value="1"/>
</dbReference>
<evidence type="ECO:0000256" key="1">
    <source>
        <dbReference type="ARBA" id="ARBA00004141"/>
    </source>
</evidence>
<dbReference type="PANTHER" id="PTHR43731">
    <property type="entry name" value="RHOMBOID PROTEASE"/>
    <property type="match status" value="1"/>
</dbReference>
<evidence type="ECO:0000256" key="7">
    <source>
        <dbReference type="SAM" id="Phobius"/>
    </source>
</evidence>
<keyword evidence="6 7" id="KW-0472">Membrane</keyword>
<dbReference type="PANTHER" id="PTHR43731:SF14">
    <property type="entry name" value="PRESENILIN-ASSOCIATED RHOMBOID-LIKE PROTEIN, MITOCHONDRIAL"/>
    <property type="match status" value="1"/>
</dbReference>
<feature type="transmembrane region" description="Helical" evidence="7">
    <location>
        <begin position="43"/>
        <end position="61"/>
    </location>
</feature>
<evidence type="ECO:0000259" key="8">
    <source>
        <dbReference type="Pfam" id="PF01694"/>
    </source>
</evidence>
<dbReference type="GO" id="GO:0004252">
    <property type="term" value="F:serine-type endopeptidase activity"/>
    <property type="evidence" value="ECO:0007669"/>
    <property type="project" value="InterPro"/>
</dbReference>
<dbReference type="AlphaFoldDB" id="X1LDY2"/>
<dbReference type="GO" id="GO:0016020">
    <property type="term" value="C:membrane"/>
    <property type="evidence" value="ECO:0007669"/>
    <property type="project" value="UniProtKB-SubCell"/>
</dbReference>
<evidence type="ECO:0000256" key="3">
    <source>
        <dbReference type="ARBA" id="ARBA00022692"/>
    </source>
</evidence>
<evidence type="ECO:0000256" key="6">
    <source>
        <dbReference type="ARBA" id="ARBA00023136"/>
    </source>
</evidence>
<evidence type="ECO:0000256" key="2">
    <source>
        <dbReference type="ARBA" id="ARBA00009045"/>
    </source>
</evidence>
<reference evidence="9" key="1">
    <citation type="journal article" date="2014" name="Front. Microbiol.">
        <title>High frequency of phylogenetically diverse reductive dehalogenase-homologous genes in deep subseafloor sedimentary metagenomes.</title>
        <authorList>
            <person name="Kawai M."/>
            <person name="Futagami T."/>
            <person name="Toyoda A."/>
            <person name="Takaki Y."/>
            <person name="Nishi S."/>
            <person name="Hori S."/>
            <person name="Arai W."/>
            <person name="Tsubouchi T."/>
            <person name="Morono Y."/>
            <person name="Uchiyama I."/>
            <person name="Ito T."/>
            <person name="Fujiyama A."/>
            <person name="Inagaki F."/>
            <person name="Takami H."/>
        </authorList>
    </citation>
    <scope>NUCLEOTIDE SEQUENCE</scope>
    <source>
        <strain evidence="9">Expedition CK06-06</strain>
    </source>
</reference>
<evidence type="ECO:0000256" key="5">
    <source>
        <dbReference type="ARBA" id="ARBA00022989"/>
    </source>
</evidence>
<evidence type="ECO:0000313" key="9">
    <source>
        <dbReference type="EMBL" id="GAI17323.1"/>
    </source>
</evidence>
<sequence>MISLYFLGSFVLRLIGEKRFLIVYFLGGIIGNIFYILLGPPFISGIGASGGIFALGGALAIMAPRVPVFMFFIPVPVPLWIAIVVFLLISFMPGIAWQAHLGGLLLGLAAGYYFKRRRIGY</sequence>
<dbReference type="EMBL" id="BARV01006845">
    <property type="protein sequence ID" value="GAI17323.1"/>
    <property type="molecule type" value="Genomic_DNA"/>
</dbReference>
<keyword evidence="5 7" id="KW-1133">Transmembrane helix</keyword>
<accession>X1LDY2</accession>
<dbReference type="InterPro" id="IPR050925">
    <property type="entry name" value="Rhomboid_protease_S54"/>
</dbReference>
<dbReference type="InterPro" id="IPR022764">
    <property type="entry name" value="Peptidase_S54_rhomboid_dom"/>
</dbReference>
<proteinExistence type="inferred from homology"/>
<feature type="domain" description="Peptidase S54 rhomboid" evidence="8">
    <location>
        <begin position="1"/>
        <end position="116"/>
    </location>
</feature>
<protein>
    <recommendedName>
        <fullName evidence="8">Peptidase S54 rhomboid domain-containing protein</fullName>
    </recommendedName>
</protein>
<feature type="transmembrane region" description="Helical" evidence="7">
    <location>
        <begin position="68"/>
        <end position="89"/>
    </location>
</feature>
<comment type="similarity">
    <text evidence="2">Belongs to the peptidase S54 family.</text>
</comment>
<name>X1LDY2_9ZZZZ</name>
<keyword evidence="4" id="KW-0378">Hydrolase</keyword>